<dbReference type="SUPFAM" id="SSF51004">
    <property type="entry name" value="C-terminal (heme d1) domain of cytochrome cd1-nitrite reductase"/>
    <property type="match status" value="1"/>
</dbReference>
<protein>
    <recommendedName>
        <fullName evidence="3">DUF4374 domain-containing protein</fullName>
    </recommendedName>
</protein>
<gene>
    <name evidence="1" type="ordered locus">CHU_0258</name>
</gene>
<reference evidence="1 2" key="1">
    <citation type="journal article" date="2007" name="Appl. Environ. Microbiol.">
        <title>Genome sequence of the cellulolytic gliding bacterium Cytophaga hutchinsonii.</title>
        <authorList>
            <person name="Xie G."/>
            <person name="Bruce D.C."/>
            <person name="Challacombe J.F."/>
            <person name="Chertkov O."/>
            <person name="Detter J.C."/>
            <person name="Gilna P."/>
            <person name="Han C.S."/>
            <person name="Lucas S."/>
            <person name="Misra M."/>
            <person name="Myers G.L."/>
            <person name="Richardson P."/>
            <person name="Tapia R."/>
            <person name="Thayer N."/>
            <person name="Thompson L.S."/>
            <person name="Brettin T.S."/>
            <person name="Henrissat B."/>
            <person name="Wilson D.B."/>
            <person name="McBride M.J."/>
        </authorList>
    </citation>
    <scope>NUCLEOTIDE SEQUENCE [LARGE SCALE GENOMIC DNA]</scope>
    <source>
        <strain evidence="2">ATCC 33406 / DSM 1761 / CIP 103989 / NBRC 15051 / NCIMB 9469 / D465</strain>
    </source>
</reference>
<sequence>MKHLLISILIVSLFASCKKKEEESAEPIDNSKYSTMLMVGAWPNTAYFMLNLQSLTEGTADLKGNGAEMTKYLYAQDVIQKNGYYYHAKSSTGRLGKYHVSNNKLYVDKEILFTELDWSSVVWADDETLVMFGTNADQNKIRYAILNTSTMVVKSSGDLSVNALTTGMAAYNVCFAQYRDNKIFLGYGMRSNWDNWPVMESADKAMVAVIDYATMTVDKTLEDARSTSPGGPNVYCPYSFVDENNDLYFITDPVDGYNYTQPSYIYKIKSGETELDATYDFNFSSTVSNGMAAAIWYIGEGKAIIRTCVAGTSIDADHSYSIVDVHSGAFIKTLDLPADKGERYVQSVVIEDGKAYIAVNSSDRDYVWIYDPKTDALTKGIEFVGGLDYILRLEKLR</sequence>
<proteinExistence type="predicted"/>
<name>A0A6N4SMP9_CYTH3</name>
<keyword evidence="2" id="KW-1185">Reference proteome</keyword>
<accession>A0A6N4SMP9</accession>
<evidence type="ECO:0008006" key="3">
    <source>
        <dbReference type="Google" id="ProtNLM"/>
    </source>
</evidence>
<evidence type="ECO:0000313" key="1">
    <source>
        <dbReference type="EMBL" id="ABG57550.1"/>
    </source>
</evidence>
<dbReference type="OrthoDB" id="736172at2"/>
<dbReference type="Proteomes" id="UP000001822">
    <property type="component" value="Chromosome"/>
</dbReference>
<dbReference type="PROSITE" id="PS51257">
    <property type="entry name" value="PROKAR_LIPOPROTEIN"/>
    <property type="match status" value="1"/>
</dbReference>
<dbReference type="KEGG" id="chu:CHU_0258"/>
<dbReference type="InterPro" id="IPR011048">
    <property type="entry name" value="Haem_d1_sf"/>
</dbReference>
<dbReference type="EMBL" id="CP000383">
    <property type="protein sequence ID" value="ABG57550.1"/>
    <property type="molecule type" value="Genomic_DNA"/>
</dbReference>
<evidence type="ECO:0000313" key="2">
    <source>
        <dbReference type="Proteomes" id="UP000001822"/>
    </source>
</evidence>
<dbReference type="AlphaFoldDB" id="A0A6N4SMP9"/>
<organism evidence="1 2">
    <name type="scientific">Cytophaga hutchinsonii (strain ATCC 33406 / DSM 1761 / CIP 103989 / NBRC 15051 / NCIMB 9469 / D465)</name>
    <dbReference type="NCBI Taxonomy" id="269798"/>
    <lineage>
        <taxon>Bacteria</taxon>
        <taxon>Pseudomonadati</taxon>
        <taxon>Bacteroidota</taxon>
        <taxon>Cytophagia</taxon>
        <taxon>Cytophagales</taxon>
        <taxon>Cytophagaceae</taxon>
        <taxon>Cytophaga</taxon>
    </lineage>
</organism>
<dbReference type="RefSeq" id="WP_011583666.1">
    <property type="nucleotide sequence ID" value="NC_008255.1"/>
</dbReference>